<evidence type="ECO:0000256" key="7">
    <source>
        <dbReference type="ARBA" id="ARBA00023137"/>
    </source>
</evidence>
<feature type="transmembrane region" description="Helical" evidence="9">
    <location>
        <begin position="20"/>
        <end position="38"/>
    </location>
</feature>
<dbReference type="NCBIfam" id="TIGR01007">
    <property type="entry name" value="eps_fam"/>
    <property type="match status" value="1"/>
</dbReference>
<protein>
    <recommendedName>
        <fullName evidence="2">non-specific protein-tyrosine kinase</fullName>
        <ecNumber evidence="2">2.7.10.2</ecNumber>
    </recommendedName>
</protein>
<evidence type="ECO:0000256" key="8">
    <source>
        <dbReference type="ARBA" id="ARBA00051245"/>
    </source>
</evidence>
<dbReference type="InterPro" id="IPR025669">
    <property type="entry name" value="AAA_dom"/>
</dbReference>
<keyword evidence="3 11" id="KW-0808">Transferase</keyword>
<dbReference type="InterPro" id="IPR005702">
    <property type="entry name" value="Wzc-like_C"/>
</dbReference>
<comment type="similarity">
    <text evidence="1">Belongs to the CpsD/CapB family.</text>
</comment>
<name>A0A9X2MJU9_9FIRM</name>
<evidence type="ECO:0000256" key="9">
    <source>
        <dbReference type="SAM" id="Phobius"/>
    </source>
</evidence>
<dbReference type="PANTHER" id="PTHR32309:SF13">
    <property type="entry name" value="FERRIC ENTEROBACTIN TRANSPORT PROTEIN FEPE"/>
    <property type="match status" value="1"/>
</dbReference>
<keyword evidence="7" id="KW-0829">Tyrosine-protein kinase</keyword>
<evidence type="ECO:0000256" key="6">
    <source>
        <dbReference type="ARBA" id="ARBA00022840"/>
    </source>
</evidence>
<dbReference type="PANTHER" id="PTHR32309">
    <property type="entry name" value="TYROSINE-PROTEIN KINASE"/>
    <property type="match status" value="1"/>
</dbReference>
<reference evidence="11" key="1">
    <citation type="submission" date="2022-07" db="EMBL/GenBank/DDBJ databases">
        <title>Enhanced cultured diversity of the mouse gut microbiota enables custom-made synthetic communities.</title>
        <authorList>
            <person name="Afrizal A."/>
        </authorList>
    </citation>
    <scope>NUCLEOTIDE SEQUENCE</scope>
    <source>
        <strain evidence="11">DSM 29482</strain>
    </source>
</reference>
<feature type="domain" description="AAA" evidence="10">
    <location>
        <begin position="272"/>
        <end position="385"/>
    </location>
</feature>
<dbReference type="GO" id="GO:0005886">
    <property type="term" value="C:plasma membrane"/>
    <property type="evidence" value="ECO:0007669"/>
    <property type="project" value="TreeGrafter"/>
</dbReference>
<evidence type="ECO:0000313" key="12">
    <source>
        <dbReference type="Proteomes" id="UP001142078"/>
    </source>
</evidence>
<dbReference type="Gene3D" id="3.40.50.300">
    <property type="entry name" value="P-loop containing nucleotide triphosphate hydrolases"/>
    <property type="match status" value="1"/>
</dbReference>
<dbReference type="GO" id="GO:0005524">
    <property type="term" value="F:ATP binding"/>
    <property type="evidence" value="ECO:0007669"/>
    <property type="project" value="UniProtKB-KW"/>
</dbReference>
<keyword evidence="12" id="KW-1185">Reference proteome</keyword>
<sequence length="453" mass="50780">MEEISLKDYFTIIKKRLNLVIALTIIPMIIVVAVGFFGTKSEPSYIASAKLMVGGPKSYYNGKGELDYETYKAINGKLVSNFNELINMEVVAEEVINNLGLDISSKEFSEKMNTEIIEGTEIIKIEVTDKNKELVPKIVQELITVSSGKAEKIMGMDNIEVIESTQAKDIPLKTKTKTYIIIAGILGFVISIFLVFFLEYIDNTVKTSRDIERYLKLPVFGAIPFLENDLIVHENPNTFGAESFRILRTNIQRIKEEKEIKSILITSSNPSEGKSIVSANIAIAMAKAQEKVLLIDGNIKEPKIHNLLKLDNDIGLLDILKNNIDYTKAIKKSKLESNLDILVAGSIKLGSEELLASKKMELLLEKLSHEYDTIIINSPSLIGVTDAIDISKVTDGTMLVCESEKSEINDLKIGKDILKNVNVNILGIVLNKISLDKNSYYRYLYDNYIYYKE</sequence>
<dbReference type="RefSeq" id="WP_257490701.1">
    <property type="nucleotide sequence ID" value="NZ_JANJZL010000016.1"/>
</dbReference>
<evidence type="ECO:0000256" key="3">
    <source>
        <dbReference type="ARBA" id="ARBA00022679"/>
    </source>
</evidence>
<proteinExistence type="inferred from homology"/>
<dbReference type="InterPro" id="IPR027417">
    <property type="entry name" value="P-loop_NTPase"/>
</dbReference>
<dbReference type="SUPFAM" id="SSF52540">
    <property type="entry name" value="P-loop containing nucleoside triphosphate hydrolases"/>
    <property type="match status" value="1"/>
</dbReference>
<keyword evidence="4" id="KW-0547">Nucleotide-binding</keyword>
<evidence type="ECO:0000259" key="10">
    <source>
        <dbReference type="Pfam" id="PF13614"/>
    </source>
</evidence>
<evidence type="ECO:0000256" key="1">
    <source>
        <dbReference type="ARBA" id="ARBA00007316"/>
    </source>
</evidence>
<dbReference type="InterPro" id="IPR050445">
    <property type="entry name" value="Bact_polysacc_biosynth/exp"/>
</dbReference>
<dbReference type="GO" id="GO:0004715">
    <property type="term" value="F:non-membrane spanning protein tyrosine kinase activity"/>
    <property type="evidence" value="ECO:0007669"/>
    <property type="project" value="UniProtKB-EC"/>
</dbReference>
<feature type="transmembrane region" description="Helical" evidence="9">
    <location>
        <begin position="178"/>
        <end position="198"/>
    </location>
</feature>
<dbReference type="EMBL" id="JANJZL010000016">
    <property type="protein sequence ID" value="MCR2045363.1"/>
    <property type="molecule type" value="Genomic_DNA"/>
</dbReference>
<keyword evidence="9" id="KW-0812">Transmembrane</keyword>
<evidence type="ECO:0000256" key="4">
    <source>
        <dbReference type="ARBA" id="ARBA00022741"/>
    </source>
</evidence>
<keyword evidence="5" id="KW-0418">Kinase</keyword>
<accession>A0A9X2MJU9</accession>
<dbReference type="CDD" id="cd05387">
    <property type="entry name" value="BY-kinase"/>
    <property type="match status" value="1"/>
</dbReference>
<dbReference type="AlphaFoldDB" id="A0A9X2MJU9"/>
<keyword evidence="6" id="KW-0067">ATP-binding</keyword>
<dbReference type="EC" id="2.7.10.2" evidence="2"/>
<keyword evidence="9" id="KW-0472">Membrane</keyword>
<dbReference type="Proteomes" id="UP001142078">
    <property type="component" value="Unassembled WGS sequence"/>
</dbReference>
<evidence type="ECO:0000256" key="5">
    <source>
        <dbReference type="ARBA" id="ARBA00022777"/>
    </source>
</evidence>
<keyword evidence="9" id="KW-1133">Transmembrane helix</keyword>
<evidence type="ECO:0000313" key="11">
    <source>
        <dbReference type="EMBL" id="MCR2045363.1"/>
    </source>
</evidence>
<gene>
    <name evidence="11" type="ORF">NSA23_14765</name>
</gene>
<comment type="caution">
    <text evidence="11">The sequence shown here is derived from an EMBL/GenBank/DDBJ whole genome shotgun (WGS) entry which is preliminary data.</text>
</comment>
<organism evidence="11 12">
    <name type="scientific">Anaerosalibacter massiliensis</name>
    <dbReference type="NCBI Taxonomy" id="1347392"/>
    <lineage>
        <taxon>Bacteria</taxon>
        <taxon>Bacillati</taxon>
        <taxon>Bacillota</taxon>
        <taxon>Tissierellia</taxon>
        <taxon>Tissierellales</taxon>
        <taxon>Sporanaerobacteraceae</taxon>
        <taxon>Anaerosalibacter</taxon>
    </lineage>
</organism>
<dbReference type="Pfam" id="PF13614">
    <property type="entry name" value="AAA_31"/>
    <property type="match status" value="1"/>
</dbReference>
<comment type="catalytic activity">
    <reaction evidence="8">
        <text>L-tyrosyl-[protein] + ATP = O-phospho-L-tyrosyl-[protein] + ADP + H(+)</text>
        <dbReference type="Rhea" id="RHEA:10596"/>
        <dbReference type="Rhea" id="RHEA-COMP:10136"/>
        <dbReference type="Rhea" id="RHEA-COMP:20101"/>
        <dbReference type="ChEBI" id="CHEBI:15378"/>
        <dbReference type="ChEBI" id="CHEBI:30616"/>
        <dbReference type="ChEBI" id="CHEBI:46858"/>
        <dbReference type="ChEBI" id="CHEBI:61978"/>
        <dbReference type="ChEBI" id="CHEBI:456216"/>
        <dbReference type="EC" id="2.7.10.2"/>
    </reaction>
</comment>
<evidence type="ECO:0000256" key="2">
    <source>
        <dbReference type="ARBA" id="ARBA00011903"/>
    </source>
</evidence>